<protein>
    <recommendedName>
        <fullName evidence="6">RNase H type-1 domain-containing protein</fullName>
    </recommendedName>
</protein>
<dbReference type="SUPFAM" id="SSF53098">
    <property type="entry name" value="Ribonuclease H-like"/>
    <property type="match status" value="1"/>
</dbReference>
<dbReference type="GO" id="GO:0003676">
    <property type="term" value="F:nucleic acid binding"/>
    <property type="evidence" value="ECO:0007669"/>
    <property type="project" value="InterPro"/>
</dbReference>
<dbReference type="Gene3D" id="3.30.420.10">
    <property type="entry name" value="Ribonuclease H-like superfamily/Ribonuclease H"/>
    <property type="match status" value="1"/>
</dbReference>
<evidence type="ECO:0000259" key="3">
    <source>
        <dbReference type="Pfam" id="PF14392"/>
    </source>
</evidence>
<keyword evidence="5" id="KW-1185">Reference proteome</keyword>
<evidence type="ECO:0000256" key="1">
    <source>
        <dbReference type="SAM" id="MobiDB-lite"/>
    </source>
</evidence>
<feature type="compositionally biased region" description="Basic and acidic residues" evidence="1">
    <location>
        <begin position="1"/>
        <end position="12"/>
    </location>
</feature>
<dbReference type="Proteomes" id="UP000682877">
    <property type="component" value="Chromosome 7"/>
</dbReference>
<dbReference type="InterPro" id="IPR044730">
    <property type="entry name" value="RNase_H-like_dom_plant"/>
</dbReference>
<feature type="compositionally biased region" description="Basic and acidic residues" evidence="1">
    <location>
        <begin position="241"/>
        <end position="251"/>
    </location>
</feature>
<evidence type="ECO:0008006" key="6">
    <source>
        <dbReference type="Google" id="ProtNLM"/>
    </source>
</evidence>
<proteinExistence type="predicted"/>
<dbReference type="CDD" id="cd06222">
    <property type="entry name" value="RNase_H_like"/>
    <property type="match status" value="1"/>
</dbReference>
<dbReference type="Pfam" id="PF13456">
    <property type="entry name" value="RVT_3"/>
    <property type="match status" value="1"/>
</dbReference>
<name>A0A8S2B5I4_ARAAE</name>
<dbReference type="PANTHER" id="PTHR47074">
    <property type="entry name" value="BNAC02G40300D PROTEIN"/>
    <property type="match status" value="1"/>
</dbReference>
<feature type="domain" description="RNase H type-1" evidence="2">
    <location>
        <begin position="846"/>
        <end position="966"/>
    </location>
</feature>
<dbReference type="InterPro" id="IPR052929">
    <property type="entry name" value="RNase_H-like_EbsB-rel"/>
</dbReference>
<dbReference type="InterPro" id="IPR002156">
    <property type="entry name" value="RNaseH_domain"/>
</dbReference>
<accession>A0A8S2B5I4</accession>
<organism evidence="4 5">
    <name type="scientific">Arabidopsis arenosa</name>
    <name type="common">Sand rock-cress</name>
    <name type="synonym">Cardaminopsis arenosa</name>
    <dbReference type="NCBI Taxonomy" id="38785"/>
    <lineage>
        <taxon>Eukaryota</taxon>
        <taxon>Viridiplantae</taxon>
        <taxon>Streptophyta</taxon>
        <taxon>Embryophyta</taxon>
        <taxon>Tracheophyta</taxon>
        <taxon>Spermatophyta</taxon>
        <taxon>Magnoliopsida</taxon>
        <taxon>eudicotyledons</taxon>
        <taxon>Gunneridae</taxon>
        <taxon>Pentapetalae</taxon>
        <taxon>rosids</taxon>
        <taxon>malvids</taxon>
        <taxon>Brassicales</taxon>
        <taxon>Brassicaceae</taxon>
        <taxon>Camelineae</taxon>
        <taxon>Arabidopsis</taxon>
    </lineage>
</organism>
<evidence type="ECO:0000259" key="2">
    <source>
        <dbReference type="Pfam" id="PF13456"/>
    </source>
</evidence>
<feature type="compositionally biased region" description="Polar residues" evidence="1">
    <location>
        <begin position="257"/>
        <end position="273"/>
    </location>
</feature>
<evidence type="ECO:0000313" key="5">
    <source>
        <dbReference type="Proteomes" id="UP000682877"/>
    </source>
</evidence>
<dbReference type="Pfam" id="PF14392">
    <property type="entry name" value="zf-CCHC_4"/>
    <property type="match status" value="1"/>
</dbReference>
<sequence>MSPRFSRQEKAKWVASPSRDSQRPCRRSLVRIPECDNGELIEKNNLTLVGRVTNAKIQHPKALVHYMLQFWNLEGVPQHYWTDKALKSIGEDVGTVEAVDTEQVRVRVNINALLPLEKQIPVLLPTGETTMVDLEYEKLEKHCFQCFSLTHEKKDCPTRYDNSRKGSQESDINKNNTLLRLVNNKRRQSSSKPASRDYARQKEDYPRRYETRSPVKSSSRRENLHPHSHRKESTRSVFAGRLRDHPSEYKNRASARISPSRNLRRPTFQNSREQFPPKRSQHSEWRRRNSPIASRSFQATHDSQKGSVNSAQRNSVDSTPGDSVSPPHLPSLLRQTKGETSSLSRRLQEVNIQYLGEEDQNLSRPTTTVHLGSCSDPIHPTLGHRLSQGEGGIIEEARPPALSRLEVAQPTVTVSIQAKPPRGKAAPKRKVAAVNIPRGARSPLQEASTRKRNATRTKGSPLAEFYEKLFTTATSSQLKVVEEAIQPKISEAMNARLIRSPSDIEIHVAVLDINADKAPGPDGFSAGFYHSFWEIIGGDVSREVRAFFDSAEGGLGFRDLATFNDSLLAKIGWSLLKRPDSLLAQVLLGKYCHSSTFLEVKPMSNASHGWRGILAGRDILRLGLRWLVGDGEDINDIRRILPHREEDILSLVLSSNKRPDRLRWLPVKSGSYSTKSGYAVAKLASDRLQEESFNWKIQYLEGADISKDTCKRCGEIEDAVHIFLSCSYAAHVWDQAPLLYKPRAADVGSMEKLLEKGRSILTLPPVGLGAAPLYPWILWFLWKARNLLIFEERLISPAETIQKAITEAKRWQSAKLQQVSQKPAPQPRLGTDATASVHSETFLCFSDAAWQASSRLGGMGWIIKDPLNSVFLQGSSSRPFVTSALEAEALALKAGIQAALASGVSRLACFSDCKELVLLLNSDGHANELDGILTDITLLGSSFLSISFHFVPRLENAQADLLAKTALLSCNTSSLSGV</sequence>
<feature type="compositionally biased region" description="Polar residues" evidence="1">
    <location>
        <begin position="291"/>
        <end position="322"/>
    </location>
</feature>
<dbReference type="InterPro" id="IPR025836">
    <property type="entry name" value="Zn_knuckle_CX2CX4HX4C"/>
</dbReference>
<evidence type="ECO:0000313" key="4">
    <source>
        <dbReference type="EMBL" id="CAE6201166.1"/>
    </source>
</evidence>
<feature type="domain" description="Zinc knuckle CX2CX4HX4C" evidence="3">
    <location>
        <begin position="115"/>
        <end position="157"/>
    </location>
</feature>
<dbReference type="EMBL" id="LR999457">
    <property type="protein sequence ID" value="CAE6201166.1"/>
    <property type="molecule type" value="Genomic_DNA"/>
</dbReference>
<feature type="region of interest" description="Disordered" evidence="1">
    <location>
        <begin position="155"/>
        <end position="344"/>
    </location>
</feature>
<gene>
    <name evidence="4" type="ORF">AARE701A_LOCUS19763</name>
</gene>
<dbReference type="AlphaFoldDB" id="A0A8S2B5I4"/>
<dbReference type="InterPro" id="IPR012337">
    <property type="entry name" value="RNaseH-like_sf"/>
</dbReference>
<dbReference type="PANTHER" id="PTHR47074:SF49">
    <property type="entry name" value="POLYNUCLEOTIDYL TRANSFERASE, RIBONUCLEASE H-LIKE SUPERFAMILY PROTEIN"/>
    <property type="match status" value="1"/>
</dbReference>
<reference evidence="4" key="1">
    <citation type="submission" date="2021-01" db="EMBL/GenBank/DDBJ databases">
        <authorList>
            <person name="Bezrukov I."/>
        </authorList>
    </citation>
    <scope>NUCLEOTIDE SEQUENCE</scope>
</reference>
<feature type="compositionally biased region" description="Basic and acidic residues" evidence="1">
    <location>
        <begin position="194"/>
        <end position="225"/>
    </location>
</feature>
<dbReference type="InterPro" id="IPR036397">
    <property type="entry name" value="RNaseH_sf"/>
</dbReference>
<feature type="compositionally biased region" description="Basic and acidic residues" evidence="1">
    <location>
        <begin position="155"/>
        <end position="172"/>
    </location>
</feature>
<dbReference type="GO" id="GO:0004523">
    <property type="term" value="F:RNA-DNA hybrid ribonuclease activity"/>
    <property type="evidence" value="ECO:0007669"/>
    <property type="project" value="InterPro"/>
</dbReference>
<feature type="region of interest" description="Disordered" evidence="1">
    <location>
        <begin position="1"/>
        <end position="21"/>
    </location>
</feature>